<comment type="caution">
    <text evidence="1">The sequence shown here is derived from an EMBL/GenBank/DDBJ whole genome shotgun (WGS) entry which is preliminary data.</text>
</comment>
<protein>
    <submittedName>
        <fullName evidence="1">CxxH/CxxC protein</fullName>
    </submittedName>
</protein>
<reference evidence="1" key="1">
    <citation type="submission" date="2020-07" db="EMBL/GenBank/DDBJ databases">
        <title>Genomic analysis of a strain of Sedimentibacter Hydroxybenzoicus DSM7310.</title>
        <authorList>
            <person name="Ma S."/>
        </authorList>
    </citation>
    <scope>NUCLEOTIDE SEQUENCE</scope>
    <source>
        <strain evidence="1">DSM 7310</strain>
    </source>
</reference>
<dbReference type="Pfam" id="PF14116">
    <property type="entry name" value="YyzF"/>
    <property type="match status" value="1"/>
</dbReference>
<dbReference type="AlphaFoldDB" id="A0A974GVB5"/>
<dbReference type="EMBL" id="JACBNQ010000002">
    <property type="protein sequence ID" value="NYB73193.1"/>
    <property type="molecule type" value="Genomic_DNA"/>
</dbReference>
<organism evidence="1 2">
    <name type="scientific">Sedimentibacter hydroxybenzoicus DSM 7310</name>
    <dbReference type="NCBI Taxonomy" id="1123245"/>
    <lineage>
        <taxon>Bacteria</taxon>
        <taxon>Bacillati</taxon>
        <taxon>Bacillota</taxon>
        <taxon>Tissierellia</taxon>
        <taxon>Sedimentibacter</taxon>
    </lineage>
</organism>
<evidence type="ECO:0000313" key="1">
    <source>
        <dbReference type="EMBL" id="NYB73193.1"/>
    </source>
</evidence>
<gene>
    <name evidence="1" type="ORF">HZF24_03465</name>
</gene>
<dbReference type="NCBIfam" id="TIGR04129">
    <property type="entry name" value="CxxH_BA5709"/>
    <property type="match status" value="1"/>
</dbReference>
<name>A0A974GVB5_SEDHY</name>
<proteinExistence type="predicted"/>
<dbReference type="InterPro" id="IPR025626">
    <property type="entry name" value="YyzF"/>
</dbReference>
<sequence length="51" mass="5902">MEDIIMYACREHVEIAIDDFVNDMEAAPQITVTDNEICSYCNEKAEYRIGK</sequence>
<keyword evidence="2" id="KW-1185">Reference proteome</keyword>
<accession>A0A974GVB5</accession>
<dbReference type="Proteomes" id="UP000611629">
    <property type="component" value="Unassembled WGS sequence"/>
</dbReference>
<evidence type="ECO:0000313" key="2">
    <source>
        <dbReference type="Proteomes" id="UP000611629"/>
    </source>
</evidence>
<dbReference type="RefSeq" id="WP_179236879.1">
    <property type="nucleotide sequence ID" value="NZ_JACBNQ010000002.1"/>
</dbReference>